<dbReference type="Gene3D" id="3.30.460.40">
    <property type="match status" value="1"/>
</dbReference>
<sequence length="168" mass="19871">MDEFSNFWEILKLIFEEFNNKRINYCIVGGIALNLYGIVRRTLDVDLFIKPESKNLKKIIECLKKIFKDKELGKLKINDFYTYSVIRYGTPQGFYVDLITKFGEAINWETVENAIEWINLEENLKVPVASIDLLIKMKESASLFREKDKVDLFYLKKLKELKNKKVDK</sequence>
<name>A0A7V6CD26_9BACT</name>
<dbReference type="AlphaFoldDB" id="A0A7V6CD26"/>
<comment type="caution">
    <text evidence="1">The sequence shown here is derived from an EMBL/GenBank/DDBJ whole genome shotgun (WGS) entry which is preliminary data.</text>
</comment>
<evidence type="ECO:0000313" key="1">
    <source>
        <dbReference type="EMBL" id="HHQ15321.1"/>
    </source>
</evidence>
<accession>A0A7V6CD26</accession>
<evidence type="ECO:0008006" key="2">
    <source>
        <dbReference type="Google" id="ProtNLM"/>
    </source>
</evidence>
<protein>
    <recommendedName>
        <fullName evidence="2">Nucleotidyl transferase AbiEii/AbiGii toxin family protein</fullName>
    </recommendedName>
</protein>
<dbReference type="InterPro" id="IPR014942">
    <property type="entry name" value="AbiEii"/>
</dbReference>
<proteinExistence type="predicted"/>
<gene>
    <name evidence="1" type="ORF">ENM15_00605</name>
</gene>
<reference evidence="1" key="1">
    <citation type="journal article" date="2020" name="mSystems">
        <title>Genome- and Community-Level Interaction Insights into Carbon Utilization and Element Cycling Functions of Hydrothermarchaeota in Hydrothermal Sediment.</title>
        <authorList>
            <person name="Zhou Z."/>
            <person name="Liu Y."/>
            <person name="Xu W."/>
            <person name="Pan J."/>
            <person name="Luo Z.H."/>
            <person name="Li M."/>
        </authorList>
    </citation>
    <scope>NUCLEOTIDE SEQUENCE [LARGE SCALE GENOMIC DNA]</scope>
    <source>
        <strain evidence="1">SpSt-106</strain>
    </source>
</reference>
<dbReference type="SUPFAM" id="SSF81301">
    <property type="entry name" value="Nucleotidyltransferase"/>
    <property type="match status" value="1"/>
</dbReference>
<dbReference type="EMBL" id="DRWR01000013">
    <property type="protein sequence ID" value="HHQ15321.1"/>
    <property type="molecule type" value="Genomic_DNA"/>
</dbReference>
<organism evidence="1">
    <name type="scientific">Thermodesulfobacterium geofontis</name>
    <dbReference type="NCBI Taxonomy" id="1295609"/>
    <lineage>
        <taxon>Bacteria</taxon>
        <taxon>Pseudomonadati</taxon>
        <taxon>Thermodesulfobacteriota</taxon>
        <taxon>Thermodesulfobacteria</taxon>
        <taxon>Thermodesulfobacteriales</taxon>
        <taxon>Thermodesulfobacteriaceae</taxon>
        <taxon>Thermodesulfobacterium</taxon>
    </lineage>
</organism>
<dbReference type="Pfam" id="PF08843">
    <property type="entry name" value="AbiEii"/>
    <property type="match status" value="1"/>
</dbReference>
<dbReference type="InterPro" id="IPR043519">
    <property type="entry name" value="NT_sf"/>
</dbReference>